<evidence type="ECO:0000256" key="4">
    <source>
        <dbReference type="ARBA" id="ARBA00023270"/>
    </source>
</evidence>
<dbReference type="NCBIfam" id="TIGR01093">
    <property type="entry name" value="aroD"/>
    <property type="match status" value="1"/>
</dbReference>
<name>A0A841AL36_9MICO</name>
<proteinExistence type="inferred from homology"/>
<keyword evidence="5" id="KW-0028">Amino-acid biosynthesis</keyword>
<evidence type="ECO:0000256" key="2">
    <source>
        <dbReference type="ARBA" id="ARBA00023141"/>
    </source>
</evidence>
<comment type="similarity">
    <text evidence="5">Belongs to the type-I 3-dehydroquinase family.</text>
</comment>
<evidence type="ECO:0000256" key="1">
    <source>
        <dbReference type="ARBA" id="ARBA00001864"/>
    </source>
</evidence>
<comment type="pathway">
    <text evidence="5">Metabolic intermediate biosynthesis; chorismate biosynthesis; chorismate from D-erythrose 4-phosphate and phosphoenolpyruvate: step 3/7.</text>
</comment>
<dbReference type="Proteomes" id="UP000536685">
    <property type="component" value="Unassembled WGS sequence"/>
</dbReference>
<sequence length="258" mass="27113">MADSPRPLAAVALRDVVLGEGVPKICVPIMGPDVAALRSATLALPVADLDLVELRADYLDDLGDAPAAIDAVRSALPADVPLLFTFRTLAEGGERELPVADYESLLLRAIESGLVDAVDVEQFTPRDSLEHIVAAAHTAGVPVVMSSHDFDATPERDEIVDRLRAQQDLGADVVKIAVMPHRARDVLMLLDATEEFRSNHARVPAITMAMGSLGVVSRLAGETFGSCLTFGSAGAASAPGQVEVGQLRAILALVHGSE</sequence>
<evidence type="ECO:0000256" key="3">
    <source>
        <dbReference type="ARBA" id="ARBA00023239"/>
    </source>
</evidence>
<dbReference type="InterPro" id="IPR013785">
    <property type="entry name" value="Aldolase_TIM"/>
</dbReference>
<accession>A0A841AL36</accession>
<dbReference type="FunFam" id="3.20.20.70:FF:000047">
    <property type="entry name" value="3-dehydroquinate dehydratase"/>
    <property type="match status" value="1"/>
</dbReference>
<dbReference type="PANTHER" id="PTHR43699:SF1">
    <property type="entry name" value="3-DEHYDROQUINATE DEHYDRATASE"/>
    <property type="match status" value="1"/>
</dbReference>
<dbReference type="AlphaFoldDB" id="A0A841AL36"/>
<dbReference type="SUPFAM" id="SSF51569">
    <property type="entry name" value="Aldolase"/>
    <property type="match status" value="1"/>
</dbReference>
<dbReference type="EC" id="4.2.1.10" evidence="5"/>
<dbReference type="Pfam" id="PF01487">
    <property type="entry name" value="DHquinase_I"/>
    <property type="match status" value="1"/>
</dbReference>
<evidence type="ECO:0000313" key="6">
    <source>
        <dbReference type="EMBL" id="MBB5843947.1"/>
    </source>
</evidence>
<feature type="binding site" evidence="5">
    <location>
        <begin position="53"/>
        <end position="55"/>
    </location>
    <ligand>
        <name>3-dehydroquinate</name>
        <dbReference type="ChEBI" id="CHEBI:32364"/>
    </ligand>
</feature>
<feature type="binding site" evidence="5">
    <location>
        <position position="87"/>
    </location>
    <ligand>
        <name>3-dehydroquinate</name>
        <dbReference type="ChEBI" id="CHEBI:32364"/>
    </ligand>
</feature>
<dbReference type="GO" id="GO:0009423">
    <property type="term" value="P:chorismate biosynthetic process"/>
    <property type="evidence" value="ECO:0007669"/>
    <property type="project" value="UniProtKB-UniRule"/>
</dbReference>
<dbReference type="HAMAP" id="MF_00214">
    <property type="entry name" value="AroD"/>
    <property type="match status" value="1"/>
</dbReference>
<keyword evidence="7" id="KW-1185">Reference proteome</keyword>
<dbReference type="Gene3D" id="3.20.20.70">
    <property type="entry name" value="Aldolase class I"/>
    <property type="match status" value="1"/>
</dbReference>
<keyword evidence="3 5" id="KW-0456">Lyase</keyword>
<keyword evidence="4 5" id="KW-0704">Schiff base</keyword>
<dbReference type="RefSeq" id="WP_221420490.1">
    <property type="nucleotide sequence ID" value="NZ_JACHMJ010000001.1"/>
</dbReference>
<feature type="binding site" evidence="5">
    <location>
        <position position="237"/>
    </location>
    <ligand>
        <name>3-dehydroquinate</name>
        <dbReference type="ChEBI" id="CHEBI:32364"/>
    </ligand>
</feature>
<gene>
    <name evidence="5" type="primary">aroD</name>
    <name evidence="6" type="ORF">HD599_002270</name>
</gene>
<dbReference type="InterPro" id="IPR001381">
    <property type="entry name" value="DHquinase_I"/>
</dbReference>
<evidence type="ECO:0000313" key="7">
    <source>
        <dbReference type="Proteomes" id="UP000536685"/>
    </source>
</evidence>
<dbReference type="InterPro" id="IPR050146">
    <property type="entry name" value="Type-I_3-dehydroquinase"/>
</dbReference>
<organism evidence="6 7">
    <name type="scientific">Conyzicola lurida</name>
    <dbReference type="NCBI Taxonomy" id="1172621"/>
    <lineage>
        <taxon>Bacteria</taxon>
        <taxon>Bacillati</taxon>
        <taxon>Actinomycetota</taxon>
        <taxon>Actinomycetes</taxon>
        <taxon>Micrococcales</taxon>
        <taxon>Microbacteriaceae</taxon>
        <taxon>Conyzicola</taxon>
    </lineage>
</organism>
<protein>
    <recommendedName>
        <fullName evidence="5">3-dehydroquinate dehydratase</fullName>
        <shortName evidence="5">3-dehydroquinase</shortName>
        <ecNumber evidence="5">4.2.1.10</ecNumber>
    </recommendedName>
    <alternativeName>
        <fullName evidence="5">Type I DHQase</fullName>
    </alternativeName>
    <alternativeName>
        <fullName evidence="5">Type I dehydroquinase</fullName>
        <shortName evidence="5">DHQ1</shortName>
    </alternativeName>
</protein>
<feature type="active site" description="Schiff-base intermediate with substrate" evidence="5">
    <location>
        <position position="175"/>
    </location>
</feature>
<comment type="caution">
    <text evidence="5">Lacks conserved residue(s) required for the propagation of feature annotation.</text>
</comment>
<feature type="active site" description="Proton donor/acceptor" evidence="5">
    <location>
        <position position="148"/>
    </location>
</feature>
<comment type="caution">
    <text evidence="6">The sequence shown here is derived from an EMBL/GenBank/DDBJ whole genome shotgun (WGS) entry which is preliminary data.</text>
</comment>
<evidence type="ECO:0000256" key="5">
    <source>
        <dbReference type="HAMAP-Rule" id="MF_00214"/>
    </source>
</evidence>
<feature type="binding site" evidence="5">
    <location>
        <position position="218"/>
    </location>
    <ligand>
        <name>3-dehydroquinate</name>
        <dbReference type="ChEBI" id="CHEBI:32364"/>
    </ligand>
</feature>
<dbReference type="GO" id="GO:0009073">
    <property type="term" value="P:aromatic amino acid family biosynthetic process"/>
    <property type="evidence" value="ECO:0007669"/>
    <property type="project" value="UniProtKB-KW"/>
</dbReference>
<dbReference type="GO" id="GO:0008652">
    <property type="term" value="P:amino acid biosynthetic process"/>
    <property type="evidence" value="ECO:0007669"/>
    <property type="project" value="UniProtKB-KW"/>
</dbReference>
<dbReference type="GO" id="GO:0003855">
    <property type="term" value="F:3-dehydroquinate dehydratase activity"/>
    <property type="evidence" value="ECO:0007669"/>
    <property type="project" value="UniProtKB-UniRule"/>
</dbReference>
<dbReference type="UniPathway" id="UPA00053">
    <property type="reaction ID" value="UER00086"/>
</dbReference>
<reference evidence="6 7" key="1">
    <citation type="submission" date="2020-08" db="EMBL/GenBank/DDBJ databases">
        <title>Sequencing the genomes of 1000 actinobacteria strains.</title>
        <authorList>
            <person name="Klenk H.-P."/>
        </authorList>
    </citation>
    <scope>NUCLEOTIDE SEQUENCE [LARGE SCALE GENOMIC DNA]</scope>
    <source>
        <strain evidence="6 7">DSM 105784</strain>
    </source>
</reference>
<keyword evidence="2 5" id="KW-0057">Aromatic amino acid biosynthesis</keyword>
<dbReference type="GO" id="GO:0046279">
    <property type="term" value="P:3,4-dihydroxybenzoate biosynthetic process"/>
    <property type="evidence" value="ECO:0007669"/>
    <property type="project" value="UniProtKB-ARBA"/>
</dbReference>
<dbReference type="CDD" id="cd00502">
    <property type="entry name" value="DHQase_I"/>
    <property type="match status" value="1"/>
</dbReference>
<dbReference type="PANTHER" id="PTHR43699">
    <property type="entry name" value="3-DEHYDROQUINATE DEHYDRATASE"/>
    <property type="match status" value="1"/>
</dbReference>
<dbReference type="EMBL" id="JACHMJ010000001">
    <property type="protein sequence ID" value="MBB5843947.1"/>
    <property type="molecule type" value="Genomic_DNA"/>
</dbReference>
<comment type="function">
    <text evidence="5">Involved in the third step of the chorismate pathway, which leads to the biosynthesis of aromatic amino acids. Catalyzes the cis-dehydration of 3-dehydroquinate (DHQ) and introduces the first double bond of the aromatic ring to yield 3-dehydroshikimate.</text>
</comment>
<comment type="subunit">
    <text evidence="5">Homodimer.</text>
</comment>
<comment type="catalytic activity">
    <reaction evidence="1 5">
        <text>3-dehydroquinate = 3-dehydroshikimate + H2O</text>
        <dbReference type="Rhea" id="RHEA:21096"/>
        <dbReference type="ChEBI" id="CHEBI:15377"/>
        <dbReference type="ChEBI" id="CHEBI:16630"/>
        <dbReference type="ChEBI" id="CHEBI:32364"/>
        <dbReference type="EC" id="4.2.1.10"/>
    </reaction>
</comment>
<feature type="binding site" evidence="5">
    <location>
        <position position="241"/>
    </location>
    <ligand>
        <name>3-dehydroquinate</name>
        <dbReference type="ChEBI" id="CHEBI:32364"/>
    </ligand>
</feature>